<evidence type="ECO:0000256" key="1">
    <source>
        <dbReference type="SAM" id="MobiDB-lite"/>
    </source>
</evidence>
<dbReference type="KEGG" id="cbx:Cenrod_1979"/>
<reference evidence="2 3" key="1">
    <citation type="journal article" date="2013" name="Genome Biol.">
        <title>Genomic analysis reveals key aspects of prokaryotic symbiosis in the phototrophic consortium "Chlorochromatium aggregatum".</title>
        <authorList>
            <person name="Liu Z."/>
            <person name="Muller J."/>
            <person name="Li T."/>
            <person name="Alvey R.M."/>
            <person name="Vogl K."/>
            <person name="Frigaard N.U."/>
            <person name="Rockwell N.C."/>
            <person name="Boyd E.S."/>
            <person name="Tomsho L.P."/>
            <person name="Schuster S.C."/>
            <person name="Henke P."/>
            <person name="Rohde M."/>
            <person name="Overmann J."/>
            <person name="Bryant D.A."/>
        </authorList>
    </citation>
    <scope>NUCLEOTIDE SEQUENCE [LARGE SCALE GENOMIC DNA]</scope>
    <source>
        <strain evidence="2">CR</strain>
    </source>
</reference>
<keyword evidence="3" id="KW-1185">Reference proteome</keyword>
<dbReference type="AlphaFoldDB" id="U5NCT7"/>
<organism evidence="2 3">
    <name type="scientific">Candidatus Symbiobacter mobilis CR</name>
    <dbReference type="NCBI Taxonomy" id="946483"/>
    <lineage>
        <taxon>Bacteria</taxon>
        <taxon>Pseudomonadati</taxon>
        <taxon>Pseudomonadota</taxon>
        <taxon>Betaproteobacteria</taxon>
        <taxon>Burkholderiales</taxon>
        <taxon>Comamonadaceae</taxon>
    </lineage>
</organism>
<dbReference type="Proteomes" id="UP000017184">
    <property type="component" value="Chromosome"/>
</dbReference>
<feature type="region of interest" description="Disordered" evidence="1">
    <location>
        <begin position="1"/>
        <end position="49"/>
    </location>
</feature>
<accession>U5NCT7</accession>
<dbReference type="EMBL" id="CP004885">
    <property type="protein sequence ID" value="AGX88053.1"/>
    <property type="molecule type" value="Genomic_DNA"/>
</dbReference>
<protein>
    <submittedName>
        <fullName evidence="2">Uncharacterized protein</fullName>
    </submittedName>
</protein>
<evidence type="ECO:0000313" key="2">
    <source>
        <dbReference type="EMBL" id="AGX88053.1"/>
    </source>
</evidence>
<name>U5NCT7_9BURK</name>
<sequence length="105" mass="10947">MPPGKTGKRYSNGYIGDGGGGGSHPPHQGDGIEGGYPPPTRQGRCQHGGAGRVQAPYALKEEGMAFLFTHSGSNSFDCYAYLADCSSKGNGYAQNRAHPPSNFGK</sequence>
<gene>
    <name evidence="2" type="ORF">Cenrod_1979</name>
</gene>
<proteinExistence type="predicted"/>
<evidence type="ECO:0000313" key="3">
    <source>
        <dbReference type="Proteomes" id="UP000017184"/>
    </source>
</evidence>
<dbReference type="HOGENOM" id="CLU_2231727_0_0_4"/>